<evidence type="ECO:0000256" key="4">
    <source>
        <dbReference type="ARBA" id="ARBA00022989"/>
    </source>
</evidence>
<evidence type="ECO:0000256" key="1">
    <source>
        <dbReference type="ARBA" id="ARBA00004141"/>
    </source>
</evidence>
<evidence type="ECO:0000313" key="8">
    <source>
        <dbReference type="EMBL" id="WWD17593.1"/>
    </source>
</evidence>
<keyword evidence="9" id="KW-1185">Reference proteome</keyword>
<feature type="transmembrane region" description="Helical" evidence="6">
    <location>
        <begin position="288"/>
        <end position="310"/>
    </location>
</feature>
<organism evidence="8 9">
    <name type="scientific">Kwoniella shandongensis</name>
    <dbReference type="NCBI Taxonomy" id="1734106"/>
    <lineage>
        <taxon>Eukaryota</taxon>
        <taxon>Fungi</taxon>
        <taxon>Dikarya</taxon>
        <taxon>Basidiomycota</taxon>
        <taxon>Agaricomycotina</taxon>
        <taxon>Tremellomycetes</taxon>
        <taxon>Tremellales</taxon>
        <taxon>Cryptococcaceae</taxon>
        <taxon>Kwoniella</taxon>
    </lineage>
</organism>
<sequence>MQCGKPTLLVHLPNIMLTKIPTGTWLPAYVPQSTSTISMLLLFCAMVESATSGYEGSMLNGVNALPTYKNYFKLTPATTGLNTASVYIGKIIGLSVAGLMTDRLGRRPTLFWSSIVSIVGIMIQSFAQNIGMFVAGRAILGAGACWAAVASATYLTETFPARWRAWGVAILQNFYYVGALIAAGITLGTGKIQSTWAWRIPSLIQAVFAFSCIVILPFLPESPRWLIAQGRLEDAHTVLAQVNARGNRNDPLVLSEYNMIMDHVNFQKTVVSISPKDLIRTPSRRRRLLIGASPGLFSCIAGNIISSYYLSTELSAAGITDSHQQLKANIVLNSWCLVCCLSGTQLAVRWGRKTTALLAQFILTVFLFTIGGLTKKYAANPKGASDALVYGNVACIFLFQGAYSIAWTPL</sequence>
<evidence type="ECO:0000256" key="3">
    <source>
        <dbReference type="ARBA" id="ARBA00022692"/>
    </source>
</evidence>
<dbReference type="KEGG" id="ksn:43592677"/>
<gene>
    <name evidence="8" type="ORF">CI109_102034</name>
</gene>
<dbReference type="RefSeq" id="XP_031857222.2">
    <property type="nucleotide sequence ID" value="XM_032008505.2"/>
</dbReference>
<dbReference type="InterPro" id="IPR005828">
    <property type="entry name" value="MFS_sugar_transport-like"/>
</dbReference>
<evidence type="ECO:0000256" key="6">
    <source>
        <dbReference type="SAM" id="Phobius"/>
    </source>
</evidence>
<evidence type="ECO:0000313" key="9">
    <source>
        <dbReference type="Proteomes" id="UP000322225"/>
    </source>
</evidence>
<feature type="transmembrane region" description="Helical" evidence="6">
    <location>
        <begin position="196"/>
        <end position="219"/>
    </location>
</feature>
<dbReference type="Pfam" id="PF00083">
    <property type="entry name" value="Sugar_tr"/>
    <property type="match status" value="1"/>
</dbReference>
<evidence type="ECO:0000256" key="2">
    <source>
        <dbReference type="ARBA" id="ARBA00010992"/>
    </source>
</evidence>
<comment type="similarity">
    <text evidence="2">Belongs to the major facilitator superfamily. Sugar transporter (TC 2.A.1.1) family.</text>
</comment>
<dbReference type="SUPFAM" id="SSF103473">
    <property type="entry name" value="MFS general substrate transporter"/>
    <property type="match status" value="1"/>
</dbReference>
<keyword evidence="3 6" id="KW-0812">Transmembrane</keyword>
<dbReference type="Proteomes" id="UP000322225">
    <property type="component" value="Chromosome 4"/>
</dbReference>
<dbReference type="InterPro" id="IPR020846">
    <property type="entry name" value="MFS_dom"/>
</dbReference>
<feature type="transmembrane region" description="Helical" evidence="6">
    <location>
        <begin position="109"/>
        <end position="127"/>
    </location>
</feature>
<dbReference type="PANTHER" id="PTHR48022:SF31">
    <property type="entry name" value="HEXOSE TRANSPORTER"/>
    <property type="match status" value="1"/>
</dbReference>
<dbReference type="EMBL" id="CP144054">
    <property type="protein sequence ID" value="WWD17593.1"/>
    <property type="molecule type" value="Genomic_DNA"/>
</dbReference>
<dbReference type="InterPro" id="IPR050360">
    <property type="entry name" value="MFS_Sugar_Transporters"/>
</dbReference>
<accession>A0AAJ8LEF5</accession>
<dbReference type="AlphaFoldDB" id="A0AAJ8LEF5"/>
<evidence type="ECO:0000256" key="5">
    <source>
        <dbReference type="ARBA" id="ARBA00023136"/>
    </source>
</evidence>
<evidence type="ECO:0000259" key="7">
    <source>
        <dbReference type="PROSITE" id="PS50850"/>
    </source>
</evidence>
<feature type="transmembrane region" description="Helical" evidence="6">
    <location>
        <begin position="387"/>
        <end position="406"/>
    </location>
</feature>
<dbReference type="InterPro" id="IPR036259">
    <property type="entry name" value="MFS_trans_sf"/>
</dbReference>
<dbReference type="GO" id="GO:0016020">
    <property type="term" value="C:membrane"/>
    <property type="evidence" value="ECO:0007669"/>
    <property type="project" value="UniProtKB-SubCell"/>
</dbReference>
<feature type="transmembrane region" description="Helical" evidence="6">
    <location>
        <begin position="133"/>
        <end position="156"/>
    </location>
</feature>
<dbReference type="GO" id="GO:0005351">
    <property type="term" value="F:carbohydrate:proton symporter activity"/>
    <property type="evidence" value="ECO:0007669"/>
    <property type="project" value="TreeGrafter"/>
</dbReference>
<dbReference type="PROSITE" id="PS50850">
    <property type="entry name" value="MFS"/>
    <property type="match status" value="1"/>
</dbReference>
<reference evidence="8" key="2">
    <citation type="submission" date="2024-01" db="EMBL/GenBank/DDBJ databases">
        <title>Comparative genomics of Cryptococcus and Kwoniella reveals pathogenesis evolution and contrasting modes of karyotype evolution via chromosome fusion or intercentromeric recombination.</title>
        <authorList>
            <person name="Coelho M.A."/>
            <person name="David-Palma M."/>
            <person name="Shea T."/>
            <person name="Bowers K."/>
            <person name="McGinley-Smith S."/>
            <person name="Mohammad A.W."/>
            <person name="Gnirke A."/>
            <person name="Yurkov A.M."/>
            <person name="Nowrousian M."/>
            <person name="Sun S."/>
            <person name="Cuomo C.A."/>
            <person name="Heitman J."/>
        </authorList>
    </citation>
    <scope>NUCLEOTIDE SEQUENCE</scope>
    <source>
        <strain evidence="8">CBS 12478</strain>
    </source>
</reference>
<reference evidence="8" key="1">
    <citation type="submission" date="2017-08" db="EMBL/GenBank/DDBJ databases">
        <authorList>
            <person name="Cuomo C."/>
            <person name="Billmyre B."/>
            <person name="Heitman J."/>
        </authorList>
    </citation>
    <scope>NUCLEOTIDE SEQUENCE</scope>
    <source>
        <strain evidence="8">CBS 12478</strain>
    </source>
</reference>
<protein>
    <recommendedName>
        <fullName evidence="7">Major facilitator superfamily (MFS) profile domain-containing protein</fullName>
    </recommendedName>
</protein>
<dbReference type="GeneID" id="43592677"/>
<keyword evidence="4 6" id="KW-1133">Transmembrane helix</keyword>
<feature type="transmembrane region" description="Helical" evidence="6">
    <location>
        <begin position="168"/>
        <end position="190"/>
    </location>
</feature>
<feature type="transmembrane region" description="Helical" evidence="6">
    <location>
        <begin position="355"/>
        <end position="375"/>
    </location>
</feature>
<proteinExistence type="inferred from homology"/>
<dbReference type="PANTHER" id="PTHR48022">
    <property type="entry name" value="PLASTIDIC GLUCOSE TRANSPORTER 4"/>
    <property type="match status" value="1"/>
</dbReference>
<comment type="subcellular location">
    <subcellularLocation>
        <location evidence="1">Membrane</location>
        <topology evidence="1">Multi-pass membrane protein</topology>
    </subcellularLocation>
</comment>
<feature type="domain" description="Major facilitator superfamily (MFS) profile" evidence="7">
    <location>
        <begin position="41"/>
        <end position="410"/>
    </location>
</feature>
<keyword evidence="5 6" id="KW-0472">Membrane</keyword>
<dbReference type="Gene3D" id="1.20.1250.20">
    <property type="entry name" value="MFS general substrate transporter like domains"/>
    <property type="match status" value="1"/>
</dbReference>
<name>A0AAJ8LEF5_9TREE</name>